<dbReference type="SMART" id="SM00448">
    <property type="entry name" value="REC"/>
    <property type="match status" value="1"/>
</dbReference>
<evidence type="ECO:0000256" key="7">
    <source>
        <dbReference type="PROSITE-ProRule" id="PRU01091"/>
    </source>
</evidence>
<dbReference type="PROSITE" id="PS50110">
    <property type="entry name" value="RESPONSE_REGULATORY"/>
    <property type="match status" value="1"/>
</dbReference>
<evidence type="ECO:0000256" key="4">
    <source>
        <dbReference type="ARBA" id="ARBA00023125"/>
    </source>
</evidence>
<evidence type="ECO:0000313" key="11">
    <source>
        <dbReference type="Proteomes" id="UP000034364"/>
    </source>
</evidence>
<keyword evidence="3" id="KW-0805">Transcription regulation</keyword>
<feature type="DNA-binding region" description="OmpR/PhoB-type" evidence="7">
    <location>
        <begin position="129"/>
        <end position="227"/>
    </location>
</feature>
<reference evidence="10 11" key="1">
    <citation type="journal article" date="2015" name="Nature">
        <title>rRNA introns, odd ribosomes, and small enigmatic genomes across a large radiation of phyla.</title>
        <authorList>
            <person name="Brown C.T."/>
            <person name="Hug L.A."/>
            <person name="Thomas B.C."/>
            <person name="Sharon I."/>
            <person name="Castelle C.J."/>
            <person name="Singh A."/>
            <person name="Wilkins M.J."/>
            <person name="Williams K.H."/>
            <person name="Banfield J.F."/>
        </authorList>
    </citation>
    <scope>NUCLEOTIDE SEQUENCE [LARGE SCALE GENOMIC DNA]</scope>
</reference>
<proteinExistence type="predicted"/>
<gene>
    <name evidence="10" type="ORF">UX87_C0010G0032</name>
</gene>
<dbReference type="InterPro" id="IPR039420">
    <property type="entry name" value="WalR-like"/>
</dbReference>
<name>A0A0G1S4E3_9BACT</name>
<keyword evidence="5" id="KW-0804">Transcription</keyword>
<accession>A0A0G1S4E3</accession>
<evidence type="ECO:0000256" key="5">
    <source>
        <dbReference type="ARBA" id="ARBA00023163"/>
    </source>
</evidence>
<dbReference type="Pfam" id="PF00486">
    <property type="entry name" value="Trans_reg_C"/>
    <property type="match status" value="1"/>
</dbReference>
<feature type="domain" description="Response regulatory" evidence="8">
    <location>
        <begin position="7"/>
        <end position="121"/>
    </location>
</feature>
<dbReference type="InterPro" id="IPR001789">
    <property type="entry name" value="Sig_transdc_resp-reg_receiver"/>
</dbReference>
<dbReference type="Gene3D" id="3.40.50.2300">
    <property type="match status" value="1"/>
</dbReference>
<evidence type="ECO:0000313" key="10">
    <source>
        <dbReference type="EMBL" id="KKU64267.1"/>
    </source>
</evidence>
<dbReference type="SMART" id="SM00862">
    <property type="entry name" value="Trans_reg_C"/>
    <property type="match status" value="1"/>
</dbReference>
<dbReference type="PROSITE" id="PS51755">
    <property type="entry name" value="OMPR_PHOB"/>
    <property type="match status" value="1"/>
</dbReference>
<dbReference type="CDD" id="cd00383">
    <property type="entry name" value="trans_reg_C"/>
    <property type="match status" value="1"/>
</dbReference>
<evidence type="ECO:0000256" key="3">
    <source>
        <dbReference type="ARBA" id="ARBA00023015"/>
    </source>
</evidence>
<dbReference type="Gene3D" id="6.10.250.690">
    <property type="match status" value="1"/>
</dbReference>
<evidence type="ECO:0000259" key="9">
    <source>
        <dbReference type="PROSITE" id="PS51755"/>
    </source>
</evidence>
<feature type="modified residue" description="4-aspartylphosphate" evidence="6">
    <location>
        <position position="56"/>
    </location>
</feature>
<dbReference type="PANTHER" id="PTHR48111:SF1">
    <property type="entry name" value="TWO-COMPONENT RESPONSE REGULATOR ORR33"/>
    <property type="match status" value="1"/>
</dbReference>
<dbReference type="InterPro" id="IPR036388">
    <property type="entry name" value="WH-like_DNA-bd_sf"/>
</dbReference>
<comment type="caution">
    <text evidence="10">The sequence shown here is derived from an EMBL/GenBank/DDBJ whole genome shotgun (WGS) entry which is preliminary data.</text>
</comment>
<dbReference type="AlphaFoldDB" id="A0A0G1S4E3"/>
<dbReference type="PATRIC" id="fig|1618353.3.peg.461"/>
<dbReference type="EMBL" id="LCNV01000010">
    <property type="protein sequence ID" value="KKU64267.1"/>
    <property type="molecule type" value="Genomic_DNA"/>
</dbReference>
<protein>
    <recommendedName>
        <fullName evidence="12">Two component transcriptional regulator, winged helix family</fullName>
    </recommendedName>
</protein>
<dbReference type="Gene3D" id="1.10.10.10">
    <property type="entry name" value="Winged helix-like DNA-binding domain superfamily/Winged helix DNA-binding domain"/>
    <property type="match status" value="1"/>
</dbReference>
<keyword evidence="2" id="KW-0902">Two-component regulatory system</keyword>
<dbReference type="FunFam" id="1.10.10.10:FF:000005">
    <property type="entry name" value="Two-component system response regulator"/>
    <property type="match status" value="1"/>
</dbReference>
<dbReference type="GO" id="GO:0006355">
    <property type="term" value="P:regulation of DNA-templated transcription"/>
    <property type="evidence" value="ECO:0007669"/>
    <property type="project" value="InterPro"/>
</dbReference>
<dbReference type="GO" id="GO:0000976">
    <property type="term" value="F:transcription cis-regulatory region binding"/>
    <property type="evidence" value="ECO:0007669"/>
    <property type="project" value="TreeGrafter"/>
</dbReference>
<dbReference type="Pfam" id="PF00072">
    <property type="entry name" value="Response_reg"/>
    <property type="match status" value="1"/>
</dbReference>
<keyword evidence="1 6" id="KW-0597">Phosphoprotein</keyword>
<dbReference type="Proteomes" id="UP000034364">
    <property type="component" value="Unassembled WGS sequence"/>
</dbReference>
<evidence type="ECO:0000256" key="2">
    <source>
        <dbReference type="ARBA" id="ARBA00023012"/>
    </source>
</evidence>
<dbReference type="PANTHER" id="PTHR48111">
    <property type="entry name" value="REGULATOR OF RPOS"/>
    <property type="match status" value="1"/>
</dbReference>
<organism evidence="10 11">
    <name type="scientific">Candidatus Amesbacteria bacterium GW2011_GWA1_47_16</name>
    <dbReference type="NCBI Taxonomy" id="1618353"/>
    <lineage>
        <taxon>Bacteria</taxon>
        <taxon>Candidatus Amesiibacteriota</taxon>
    </lineage>
</organism>
<dbReference type="SUPFAM" id="SSF52172">
    <property type="entry name" value="CheY-like"/>
    <property type="match status" value="1"/>
</dbReference>
<evidence type="ECO:0008006" key="12">
    <source>
        <dbReference type="Google" id="ProtNLM"/>
    </source>
</evidence>
<feature type="domain" description="OmpR/PhoB-type" evidence="9">
    <location>
        <begin position="129"/>
        <end position="227"/>
    </location>
</feature>
<dbReference type="InterPro" id="IPR001867">
    <property type="entry name" value="OmpR/PhoB-type_DNA-bd"/>
</dbReference>
<evidence type="ECO:0000256" key="6">
    <source>
        <dbReference type="PROSITE-ProRule" id="PRU00169"/>
    </source>
</evidence>
<sequence length="227" mass="25635">MRAMIPQLLVVEDDPDIQEYLKDILTQNGFTVKACGTGTSSIKALEKGEPDLMLLDLRLPDMAGESVLMEVRKNFPRLPIIILSGKDSISDKVQGFGVGADDYITKPFVTEELIARIKARLRPRSGGDRTKLQVADLELNREKVEVTRAGQSITLTPQEFKLLEYLMANKGIVLTRDMILNRIWLYSPDVESRVVDVYMGYLRKKIDSGFKKKLLHSVRGFGYTIKD</sequence>
<dbReference type="GO" id="GO:0000156">
    <property type="term" value="F:phosphorelay response regulator activity"/>
    <property type="evidence" value="ECO:0007669"/>
    <property type="project" value="TreeGrafter"/>
</dbReference>
<dbReference type="InterPro" id="IPR011006">
    <property type="entry name" value="CheY-like_superfamily"/>
</dbReference>
<dbReference type="GO" id="GO:0005829">
    <property type="term" value="C:cytosol"/>
    <property type="evidence" value="ECO:0007669"/>
    <property type="project" value="TreeGrafter"/>
</dbReference>
<dbReference type="GO" id="GO:0032993">
    <property type="term" value="C:protein-DNA complex"/>
    <property type="evidence" value="ECO:0007669"/>
    <property type="project" value="TreeGrafter"/>
</dbReference>
<dbReference type="CDD" id="cd17574">
    <property type="entry name" value="REC_OmpR"/>
    <property type="match status" value="1"/>
</dbReference>
<evidence type="ECO:0000256" key="1">
    <source>
        <dbReference type="ARBA" id="ARBA00022553"/>
    </source>
</evidence>
<keyword evidence="4 7" id="KW-0238">DNA-binding</keyword>
<evidence type="ECO:0000259" key="8">
    <source>
        <dbReference type="PROSITE" id="PS50110"/>
    </source>
</evidence>